<dbReference type="InterPro" id="IPR004218">
    <property type="entry name" value="GSHS_ATP-bd"/>
</dbReference>
<dbReference type="Proteomes" id="UP000199577">
    <property type="component" value="Unassembled WGS sequence"/>
</dbReference>
<evidence type="ECO:0000256" key="1">
    <source>
        <dbReference type="SAM" id="MobiDB-lite"/>
    </source>
</evidence>
<evidence type="ECO:0000313" key="3">
    <source>
        <dbReference type="EMBL" id="SFC04241.1"/>
    </source>
</evidence>
<dbReference type="Pfam" id="PF02955">
    <property type="entry name" value="GSH-S_ATP"/>
    <property type="match status" value="1"/>
</dbReference>
<sequence>MKIAYIIYQSQERYTIGVSNDEDRELLYFLQGKGLDIVPAIWNDATVDWTVFDAAIIKSPWDYHDHIAAFYQWLDSITHLGIHLLNPVNIVKWNSNKRYLQDIAEAGLPVIPTTYLSKGTTLPVDDTLFETLAALRLVVKPCISAGAKHTFILTPETIGDQAAHINQLLANEGFLAQPFVDEVAQGEWSFLFFGGAYSHCVLKVPKAGDFRVQHQFGGTTVYPEVDPALVMQAHEYVKRFAEGTLYARVDGLMKDGQFYLMELELIEPYLFLNADTARQENYYRAATKMLHAPQPGRQPGSVSNTATMMERTK</sequence>
<dbReference type="SUPFAM" id="SSF56059">
    <property type="entry name" value="Glutathione synthetase ATP-binding domain-like"/>
    <property type="match status" value="1"/>
</dbReference>
<keyword evidence="4" id="KW-1185">Reference proteome</keyword>
<protein>
    <submittedName>
        <fullName evidence="3">Glutathione synthetase, ATP-grasp domain</fullName>
    </submittedName>
</protein>
<accession>A0A1I1FY95</accession>
<dbReference type="RefSeq" id="WP_090972128.1">
    <property type="nucleotide sequence ID" value="NZ_FOLL01000003.1"/>
</dbReference>
<dbReference type="EMBL" id="FOLL01000003">
    <property type="protein sequence ID" value="SFC04241.1"/>
    <property type="molecule type" value="Genomic_DNA"/>
</dbReference>
<evidence type="ECO:0000259" key="2">
    <source>
        <dbReference type="Pfam" id="PF02955"/>
    </source>
</evidence>
<dbReference type="InterPro" id="IPR053191">
    <property type="entry name" value="DcsG_Biosynth_Enzyme"/>
</dbReference>
<dbReference type="AlphaFoldDB" id="A0A1I1FY95"/>
<evidence type="ECO:0000313" key="4">
    <source>
        <dbReference type="Proteomes" id="UP000199577"/>
    </source>
</evidence>
<reference evidence="3 4" key="1">
    <citation type="submission" date="2016-10" db="EMBL/GenBank/DDBJ databases">
        <authorList>
            <person name="de Groot N.N."/>
        </authorList>
    </citation>
    <scope>NUCLEOTIDE SEQUENCE [LARGE SCALE GENOMIC DNA]</scope>
    <source>
        <strain evidence="3 4">DSM 22900</strain>
    </source>
</reference>
<feature type="region of interest" description="Disordered" evidence="1">
    <location>
        <begin position="292"/>
        <end position="313"/>
    </location>
</feature>
<dbReference type="STRING" id="623281.SAMN05421747_103230"/>
<dbReference type="OrthoDB" id="3373978at2"/>
<dbReference type="PANTHER" id="PTHR39217:SF1">
    <property type="entry name" value="GLUTATHIONE SYNTHETASE"/>
    <property type="match status" value="1"/>
</dbReference>
<dbReference type="PANTHER" id="PTHR39217">
    <property type="match status" value="1"/>
</dbReference>
<dbReference type="GO" id="GO:0004363">
    <property type="term" value="F:glutathione synthase activity"/>
    <property type="evidence" value="ECO:0007669"/>
    <property type="project" value="InterPro"/>
</dbReference>
<gene>
    <name evidence="3" type="ORF">SAMN05421747_103230</name>
</gene>
<name>A0A1I1FY95_9SPHI</name>
<feature type="domain" description="Prokaryotic glutathione synthetase ATP-binding" evidence="2">
    <location>
        <begin position="136"/>
        <end position="227"/>
    </location>
</feature>
<proteinExistence type="predicted"/>
<dbReference type="GO" id="GO:0005524">
    <property type="term" value="F:ATP binding"/>
    <property type="evidence" value="ECO:0007669"/>
    <property type="project" value="InterPro"/>
</dbReference>
<organism evidence="3 4">
    <name type="scientific">Parapedobacter composti</name>
    <dbReference type="NCBI Taxonomy" id="623281"/>
    <lineage>
        <taxon>Bacteria</taxon>
        <taxon>Pseudomonadati</taxon>
        <taxon>Bacteroidota</taxon>
        <taxon>Sphingobacteriia</taxon>
        <taxon>Sphingobacteriales</taxon>
        <taxon>Sphingobacteriaceae</taxon>
        <taxon>Parapedobacter</taxon>
    </lineage>
</organism>